<evidence type="ECO:0000256" key="13">
    <source>
        <dbReference type="RuleBase" id="RU365017"/>
    </source>
</evidence>
<evidence type="ECO:0000256" key="12">
    <source>
        <dbReference type="ARBA" id="ARBA00048856"/>
    </source>
</evidence>
<evidence type="ECO:0000256" key="7">
    <source>
        <dbReference type="ARBA" id="ARBA00023004"/>
    </source>
</evidence>
<dbReference type="NCBIfam" id="TIGR01413">
    <property type="entry name" value="Dyp_perox_fam"/>
    <property type="match status" value="1"/>
</dbReference>
<organism evidence="14 15">
    <name type="scientific">Mycobacterium heidelbergense</name>
    <dbReference type="NCBI Taxonomy" id="53376"/>
    <lineage>
        <taxon>Bacteria</taxon>
        <taxon>Bacillati</taxon>
        <taxon>Actinomycetota</taxon>
        <taxon>Actinomycetes</taxon>
        <taxon>Mycobacteriales</taxon>
        <taxon>Mycobacteriaceae</taxon>
        <taxon>Mycobacterium</taxon>
        <taxon>Mycobacterium simiae complex</taxon>
    </lineage>
</organism>
<keyword evidence="8" id="KW-0456">Lyase</keyword>
<protein>
    <recommendedName>
        <fullName evidence="10 13">Deferrochelatase</fullName>
        <ecNumber evidence="13">1.11.1.-</ecNumber>
    </recommendedName>
    <alternativeName>
        <fullName evidence="11 13">Peroxidase EfeB</fullName>
    </alternativeName>
</protein>
<dbReference type="InterPro" id="IPR006311">
    <property type="entry name" value="TAT_signal"/>
</dbReference>
<evidence type="ECO:0000313" key="15">
    <source>
        <dbReference type="Proteomes" id="UP000192566"/>
    </source>
</evidence>
<dbReference type="STRING" id="53376.BST25_03040"/>
<keyword evidence="2 13" id="KW-0575">Peroxidase</keyword>
<dbReference type="GO" id="GO:0004325">
    <property type="term" value="F:ferrochelatase activity"/>
    <property type="evidence" value="ECO:0007669"/>
    <property type="project" value="UniProtKB-EC"/>
</dbReference>
<evidence type="ECO:0000256" key="4">
    <source>
        <dbReference type="ARBA" id="ARBA00022723"/>
    </source>
</evidence>
<evidence type="ECO:0000313" key="14">
    <source>
        <dbReference type="EMBL" id="ORA75977.1"/>
    </source>
</evidence>
<comment type="caution">
    <text evidence="14">The sequence shown here is derived from an EMBL/GenBank/DDBJ whole genome shotgun (WGS) entry which is preliminary data.</text>
</comment>
<evidence type="ECO:0000256" key="2">
    <source>
        <dbReference type="ARBA" id="ARBA00022559"/>
    </source>
</evidence>
<dbReference type="GO" id="GO:0046872">
    <property type="term" value="F:metal ion binding"/>
    <property type="evidence" value="ECO:0007669"/>
    <property type="project" value="UniProtKB-KW"/>
</dbReference>
<evidence type="ECO:0000256" key="8">
    <source>
        <dbReference type="ARBA" id="ARBA00023239"/>
    </source>
</evidence>
<keyword evidence="7 13" id="KW-0408">Iron</keyword>
<evidence type="ECO:0000256" key="6">
    <source>
        <dbReference type="ARBA" id="ARBA00023002"/>
    </source>
</evidence>
<evidence type="ECO:0000256" key="10">
    <source>
        <dbReference type="ARBA" id="ARBA00033771"/>
    </source>
</evidence>
<dbReference type="NCBIfam" id="TIGR01412">
    <property type="entry name" value="tat_substr_1"/>
    <property type="match status" value="1"/>
</dbReference>
<dbReference type="GO" id="GO:0030313">
    <property type="term" value="C:cell envelope"/>
    <property type="evidence" value="ECO:0007669"/>
    <property type="project" value="UniProtKB-SubCell"/>
</dbReference>
<comment type="similarity">
    <text evidence="9 13">Belongs to the DyP-type peroxidase family.</text>
</comment>
<reference evidence="14 15" key="1">
    <citation type="submission" date="2017-02" db="EMBL/GenBank/DDBJ databases">
        <title>The new phylogeny of genus Mycobacterium.</title>
        <authorList>
            <person name="Tortoli E."/>
            <person name="Trovato A."/>
            <person name="Cirillo D.M."/>
        </authorList>
    </citation>
    <scope>NUCLEOTIDE SEQUENCE [LARGE SCALE GENOMIC DNA]</scope>
    <source>
        <strain evidence="14 15">DSM 44471</strain>
    </source>
</reference>
<keyword evidence="15" id="KW-1185">Reference proteome</keyword>
<dbReference type="GO" id="GO:0033212">
    <property type="term" value="P:iron import into cell"/>
    <property type="evidence" value="ECO:0007669"/>
    <property type="project" value="InterPro"/>
</dbReference>
<accession>A0A1X0DUF9</accession>
<dbReference type="InterPro" id="IPR048328">
    <property type="entry name" value="Dyp_perox_C"/>
</dbReference>
<dbReference type="InterPro" id="IPR006314">
    <property type="entry name" value="Dyp_peroxidase"/>
</dbReference>
<dbReference type="InterPro" id="IPR048327">
    <property type="entry name" value="Dyp_perox_N"/>
</dbReference>
<dbReference type="EMBL" id="MVHR01000003">
    <property type="protein sequence ID" value="ORA75977.1"/>
    <property type="molecule type" value="Genomic_DNA"/>
</dbReference>
<dbReference type="SUPFAM" id="SSF54909">
    <property type="entry name" value="Dimeric alpha+beta barrel"/>
    <property type="match status" value="1"/>
</dbReference>
<dbReference type="InterPro" id="IPR006313">
    <property type="entry name" value="EfeB/EfeN"/>
</dbReference>
<dbReference type="PROSITE" id="PS51318">
    <property type="entry name" value="TAT"/>
    <property type="match status" value="1"/>
</dbReference>
<sequence length="428" mass="45769">MADGDTTESVEAAAVSRRHVLGGAMLAGLGGAAVGAAGGGFAGYAMAAAHHTGDDDTVDLRRGYPFYDQLHQGGIATPPQRYAMFMSFSLAAGAGRTELRTLLARWSAAAAILQQGKPVGTVQPQVEVQPPADTGEAYGLSPASLTVTIGLGPSLFGDRFGLAARRPAAFTDLPPLNGDNLDPRLRGGDLSVQACADDPQVCYHAVRNLARLGRNIVSPFWAVLGFGRASAGPGQHTPRNLLGFKDGTRNIATDAEYARFVWVDDSDQPWMNGGTYQVVRKIRMLLETWDVDRIGNQQRIFGRTKEEGAPLSGKAEFDTPDFTAKGADGNPLIDPLSHVGLAARENNDGVMIRRRSYNYTDGLDANGQLNAGLLFISYQKDPQDFIRLQNRLGAHDLLNEYIRHIGSAIFAVPPAPAEGHYVGQILFG</sequence>
<dbReference type="PANTHER" id="PTHR30521">
    <property type="entry name" value="DEFERROCHELATASE/PEROXIDASE"/>
    <property type="match status" value="1"/>
</dbReference>
<dbReference type="EC" id="1.11.1.-" evidence="13"/>
<evidence type="ECO:0000256" key="5">
    <source>
        <dbReference type="ARBA" id="ARBA00022729"/>
    </source>
</evidence>
<evidence type="ECO:0000256" key="11">
    <source>
        <dbReference type="ARBA" id="ARBA00033775"/>
    </source>
</evidence>
<dbReference type="Pfam" id="PF04261">
    <property type="entry name" value="Dyp_perox_N"/>
    <property type="match status" value="1"/>
</dbReference>
<comment type="subcellular location">
    <subcellularLocation>
        <location evidence="1">Cell envelope</location>
    </subcellularLocation>
</comment>
<evidence type="ECO:0000256" key="1">
    <source>
        <dbReference type="ARBA" id="ARBA00004196"/>
    </source>
</evidence>
<dbReference type="GO" id="GO:0020037">
    <property type="term" value="F:heme binding"/>
    <property type="evidence" value="ECO:0007669"/>
    <property type="project" value="InterPro"/>
</dbReference>
<dbReference type="PANTHER" id="PTHR30521:SF4">
    <property type="entry name" value="DEFERROCHELATASE"/>
    <property type="match status" value="1"/>
</dbReference>
<dbReference type="Proteomes" id="UP000192566">
    <property type="component" value="Unassembled WGS sequence"/>
</dbReference>
<comment type="cofactor">
    <cofactor evidence="13">
        <name>heme b</name>
        <dbReference type="ChEBI" id="CHEBI:60344"/>
    </cofactor>
    <text evidence="13">Binds 1 heme b (iron(II)-protoporphyrin IX) group non-covalently per subunit.</text>
</comment>
<keyword evidence="6 13" id="KW-0560">Oxidoreductase</keyword>
<keyword evidence="4 13" id="KW-0479">Metal-binding</keyword>
<keyword evidence="3 13" id="KW-0349">Heme</keyword>
<dbReference type="GO" id="GO:0004601">
    <property type="term" value="F:peroxidase activity"/>
    <property type="evidence" value="ECO:0007669"/>
    <property type="project" value="UniProtKB-KW"/>
</dbReference>
<proteinExistence type="inferred from homology"/>
<comment type="catalytic activity">
    <reaction evidence="12">
        <text>heme b + 2 H(+) = protoporphyrin IX + Fe(2+)</text>
        <dbReference type="Rhea" id="RHEA:22584"/>
        <dbReference type="ChEBI" id="CHEBI:15378"/>
        <dbReference type="ChEBI" id="CHEBI:29033"/>
        <dbReference type="ChEBI" id="CHEBI:57306"/>
        <dbReference type="ChEBI" id="CHEBI:60344"/>
        <dbReference type="EC" id="4.98.1.1"/>
    </reaction>
    <physiologicalReaction direction="left-to-right" evidence="12">
        <dbReference type="Rhea" id="RHEA:22585"/>
    </physiologicalReaction>
</comment>
<dbReference type="AlphaFoldDB" id="A0A1X0DUF9"/>
<dbReference type="Pfam" id="PF20628">
    <property type="entry name" value="Dyp_perox_C"/>
    <property type="match status" value="1"/>
</dbReference>
<comment type="function">
    <text evidence="13">Involved in the recovery of exogenous heme iron. Extracts iron from heme while preserving the protoporphyrin ring intact.</text>
</comment>
<gene>
    <name evidence="14" type="ORF">BST25_03040</name>
</gene>
<keyword evidence="5" id="KW-0732">Signal</keyword>
<dbReference type="PROSITE" id="PS51404">
    <property type="entry name" value="DYP_PEROXIDASE"/>
    <property type="match status" value="1"/>
</dbReference>
<dbReference type="OrthoDB" id="9781066at2"/>
<evidence type="ECO:0000256" key="9">
    <source>
        <dbReference type="ARBA" id="ARBA00025737"/>
    </source>
</evidence>
<dbReference type="RefSeq" id="WP_083072472.1">
    <property type="nucleotide sequence ID" value="NZ_AP022615.1"/>
</dbReference>
<dbReference type="InterPro" id="IPR011008">
    <property type="entry name" value="Dimeric_a/b-barrel"/>
</dbReference>
<dbReference type="GO" id="GO:0005829">
    <property type="term" value="C:cytosol"/>
    <property type="evidence" value="ECO:0007669"/>
    <property type="project" value="TreeGrafter"/>
</dbReference>
<name>A0A1X0DUF9_MYCHE</name>
<evidence type="ECO:0000256" key="3">
    <source>
        <dbReference type="ARBA" id="ARBA00022617"/>
    </source>
</evidence>